<proteinExistence type="predicted"/>
<keyword evidence="3" id="KW-1185">Reference proteome</keyword>
<sequence length="112" mass="12253">MAPAKSSKSSRTRSTASTLSDAKDLATTMISGSQYNTDLVDDFKKVVGALQDKWPDVLHEDPLLIKEGGREAPFSSVHFGSMVDSTDKVKSYKCGQNWFRHNMLFNPAPGAT</sequence>
<feature type="region of interest" description="Disordered" evidence="1">
    <location>
        <begin position="1"/>
        <end position="20"/>
    </location>
</feature>
<feature type="compositionally biased region" description="Low complexity" evidence="1">
    <location>
        <begin position="1"/>
        <end position="17"/>
    </location>
</feature>
<gene>
    <name evidence="2" type="ORF">CCMP2556_LOCUS45635</name>
</gene>
<accession>A0ABP0R6N0</accession>
<name>A0ABP0R6N0_9DINO</name>
<comment type="caution">
    <text evidence="2">The sequence shown here is derived from an EMBL/GenBank/DDBJ whole genome shotgun (WGS) entry which is preliminary data.</text>
</comment>
<reference evidence="2 3" key="1">
    <citation type="submission" date="2024-02" db="EMBL/GenBank/DDBJ databases">
        <authorList>
            <person name="Chen Y."/>
            <person name="Shah S."/>
            <person name="Dougan E. K."/>
            <person name="Thang M."/>
            <person name="Chan C."/>
        </authorList>
    </citation>
    <scope>NUCLEOTIDE SEQUENCE [LARGE SCALE GENOMIC DNA]</scope>
</reference>
<protein>
    <submittedName>
        <fullName evidence="2">Uncharacterized protein</fullName>
    </submittedName>
</protein>
<organism evidence="2 3">
    <name type="scientific">Durusdinium trenchii</name>
    <dbReference type="NCBI Taxonomy" id="1381693"/>
    <lineage>
        <taxon>Eukaryota</taxon>
        <taxon>Sar</taxon>
        <taxon>Alveolata</taxon>
        <taxon>Dinophyceae</taxon>
        <taxon>Suessiales</taxon>
        <taxon>Symbiodiniaceae</taxon>
        <taxon>Durusdinium</taxon>
    </lineage>
</organism>
<dbReference type="EMBL" id="CAXAMN010025545">
    <property type="protein sequence ID" value="CAK9095889.1"/>
    <property type="molecule type" value="Genomic_DNA"/>
</dbReference>
<dbReference type="Proteomes" id="UP001642484">
    <property type="component" value="Unassembled WGS sequence"/>
</dbReference>
<evidence type="ECO:0000313" key="3">
    <source>
        <dbReference type="Proteomes" id="UP001642484"/>
    </source>
</evidence>
<evidence type="ECO:0000256" key="1">
    <source>
        <dbReference type="SAM" id="MobiDB-lite"/>
    </source>
</evidence>
<evidence type="ECO:0000313" key="2">
    <source>
        <dbReference type="EMBL" id="CAK9095889.1"/>
    </source>
</evidence>